<evidence type="ECO:0000313" key="1">
    <source>
        <dbReference type="EMBL" id="PQM53739.1"/>
    </source>
</evidence>
<accession>A0A9X7P032</accession>
<dbReference type="AlphaFoldDB" id="A0A9X7P032"/>
<sequence>MASDFEYTGVANQQAGFREKNSGVQHWLQTGGDVDVELRDGDEVVITSGGQRNVWSIRQQRIIGYA</sequence>
<name>A0A9X7P032_9MYCO</name>
<organism evidence="1 2">
    <name type="scientific">Mycolicibacter virginiensis</name>
    <dbReference type="NCBI Taxonomy" id="1795032"/>
    <lineage>
        <taxon>Bacteria</taxon>
        <taxon>Bacillati</taxon>
        <taxon>Actinomycetota</taxon>
        <taxon>Actinomycetes</taxon>
        <taxon>Mycobacteriales</taxon>
        <taxon>Mycobacteriaceae</taxon>
        <taxon>Mycolicibacter</taxon>
    </lineage>
</organism>
<proteinExistence type="predicted"/>
<protein>
    <submittedName>
        <fullName evidence="1">Uncharacterized protein</fullName>
    </submittedName>
</protein>
<dbReference type="Proteomes" id="UP000237911">
    <property type="component" value="Unassembled WGS sequence"/>
</dbReference>
<gene>
    <name evidence="1" type="ORF">C5U48_02720</name>
</gene>
<keyword evidence="2" id="KW-1185">Reference proteome</keyword>
<evidence type="ECO:0000313" key="2">
    <source>
        <dbReference type="Proteomes" id="UP000237911"/>
    </source>
</evidence>
<dbReference type="RefSeq" id="WP_105294555.1">
    <property type="nucleotide sequence ID" value="NZ_PUEV01000012.1"/>
</dbReference>
<reference evidence="1 2" key="1">
    <citation type="submission" date="2018-02" db="EMBL/GenBank/DDBJ databases">
        <title>Draft genome sequence of Mycobacterium virginiense isolated from mud of a swine farm in Japan.</title>
        <authorList>
            <person name="Ohya K."/>
        </authorList>
    </citation>
    <scope>NUCLEOTIDE SEQUENCE [LARGE SCALE GENOMIC DNA]</scope>
    <source>
        <strain evidence="1 2">GF75</strain>
    </source>
</reference>
<comment type="caution">
    <text evidence="1">The sequence shown here is derived from an EMBL/GenBank/DDBJ whole genome shotgun (WGS) entry which is preliminary data.</text>
</comment>
<dbReference type="EMBL" id="PUEV01000012">
    <property type="protein sequence ID" value="PQM53739.1"/>
    <property type="molecule type" value="Genomic_DNA"/>
</dbReference>